<keyword evidence="2" id="KW-1185">Reference proteome</keyword>
<dbReference type="Proteomes" id="UP000677082">
    <property type="component" value="Unassembled WGS sequence"/>
</dbReference>
<organism evidence="1 2">
    <name type="scientific">Paractinoplanes toevensis</name>
    <dbReference type="NCBI Taxonomy" id="571911"/>
    <lineage>
        <taxon>Bacteria</taxon>
        <taxon>Bacillati</taxon>
        <taxon>Actinomycetota</taxon>
        <taxon>Actinomycetes</taxon>
        <taxon>Micromonosporales</taxon>
        <taxon>Micromonosporaceae</taxon>
        <taxon>Paractinoplanes</taxon>
    </lineage>
</organism>
<comment type="caution">
    <text evidence="1">The sequence shown here is derived from an EMBL/GenBank/DDBJ whole genome shotgun (WGS) entry which is preliminary data.</text>
</comment>
<accession>A0A919W359</accession>
<dbReference type="EMBL" id="BOQN01000007">
    <property type="protein sequence ID" value="GIM88773.1"/>
    <property type="molecule type" value="Genomic_DNA"/>
</dbReference>
<gene>
    <name evidence="1" type="ORF">Ato02nite_005660</name>
</gene>
<evidence type="ECO:0000313" key="2">
    <source>
        <dbReference type="Proteomes" id="UP000677082"/>
    </source>
</evidence>
<name>A0A919W359_9ACTN</name>
<sequence>MSTDDGGMVVEIDSKEKLRGVAGLSIHHQHEEATDVLRSLALAVGCEERGGYIFGRSGNRYPSVCRGWDRFIQKILLSDLPSGIRDAMVREAIRVGATVTLTADLVKNIKGERP</sequence>
<dbReference type="RefSeq" id="WP_213004758.1">
    <property type="nucleotide sequence ID" value="NZ_BOQN01000007.1"/>
</dbReference>
<dbReference type="AlphaFoldDB" id="A0A919W359"/>
<proteinExistence type="predicted"/>
<protein>
    <submittedName>
        <fullName evidence="1">Uncharacterized protein</fullName>
    </submittedName>
</protein>
<evidence type="ECO:0000313" key="1">
    <source>
        <dbReference type="EMBL" id="GIM88773.1"/>
    </source>
</evidence>
<reference evidence="1 2" key="1">
    <citation type="submission" date="2021-03" db="EMBL/GenBank/DDBJ databases">
        <title>Whole genome shotgun sequence of Actinoplanes toevensis NBRC 105298.</title>
        <authorList>
            <person name="Komaki H."/>
            <person name="Tamura T."/>
        </authorList>
    </citation>
    <scope>NUCLEOTIDE SEQUENCE [LARGE SCALE GENOMIC DNA]</scope>
    <source>
        <strain evidence="1 2">NBRC 105298</strain>
    </source>
</reference>